<dbReference type="GO" id="GO:0003677">
    <property type="term" value="F:DNA binding"/>
    <property type="evidence" value="ECO:0007669"/>
    <property type="project" value="UniProtKB-KW"/>
</dbReference>
<dbReference type="PANTHER" id="PTHR30408">
    <property type="entry name" value="TYPE-1 RESTRICTION ENZYME ECOKI SPECIFICITY PROTEIN"/>
    <property type="match status" value="1"/>
</dbReference>
<evidence type="ECO:0000256" key="1">
    <source>
        <dbReference type="ARBA" id="ARBA00022747"/>
    </source>
</evidence>
<dbReference type="RefSeq" id="WP_244201242.1">
    <property type="nucleotide sequence ID" value="NZ_CADIJZ010000010.1"/>
</dbReference>
<dbReference type="AlphaFoldDB" id="A0A6J5B4M3"/>
<dbReference type="SUPFAM" id="SSF116734">
    <property type="entry name" value="DNA methylase specificity domain"/>
    <property type="match status" value="2"/>
</dbReference>
<keyword evidence="2" id="KW-0238">DNA-binding</keyword>
<dbReference type="Proteomes" id="UP000494205">
    <property type="component" value="Unassembled WGS sequence"/>
</dbReference>
<gene>
    <name evidence="4" type="ORF">LMG27174_03163</name>
</gene>
<evidence type="ECO:0000256" key="3">
    <source>
        <dbReference type="SAM" id="Coils"/>
    </source>
</evidence>
<feature type="coiled-coil region" evidence="3">
    <location>
        <begin position="159"/>
        <end position="186"/>
    </location>
</feature>
<protein>
    <recommendedName>
        <fullName evidence="6">Restriction endonuclease subunit S</fullName>
    </recommendedName>
</protein>
<evidence type="ECO:0008006" key="6">
    <source>
        <dbReference type="Google" id="ProtNLM"/>
    </source>
</evidence>
<name>A0A6J5B4M3_9BURK</name>
<accession>A0A6J5B4M3</accession>
<keyword evidence="1" id="KW-0680">Restriction system</keyword>
<proteinExistence type="predicted"/>
<evidence type="ECO:0000256" key="2">
    <source>
        <dbReference type="ARBA" id="ARBA00023125"/>
    </source>
</evidence>
<reference evidence="4 5" key="1">
    <citation type="submission" date="2020-04" db="EMBL/GenBank/DDBJ databases">
        <authorList>
            <person name="De Canck E."/>
        </authorList>
    </citation>
    <scope>NUCLEOTIDE SEQUENCE [LARGE SCALE GENOMIC DNA]</scope>
    <source>
        <strain evidence="4 5">LMG 27174</strain>
    </source>
</reference>
<dbReference type="EMBL" id="CADIJZ010000010">
    <property type="protein sequence ID" value="CAB3690914.1"/>
    <property type="molecule type" value="Genomic_DNA"/>
</dbReference>
<dbReference type="GO" id="GO:0009307">
    <property type="term" value="P:DNA restriction-modification system"/>
    <property type="evidence" value="ECO:0007669"/>
    <property type="project" value="UniProtKB-KW"/>
</dbReference>
<evidence type="ECO:0000313" key="4">
    <source>
        <dbReference type="EMBL" id="CAB3690914.1"/>
    </source>
</evidence>
<dbReference type="InterPro" id="IPR052021">
    <property type="entry name" value="Type-I_RS_S_subunit"/>
</dbReference>
<dbReference type="Gene3D" id="3.90.220.20">
    <property type="entry name" value="DNA methylase specificity domains"/>
    <property type="match status" value="2"/>
</dbReference>
<dbReference type="InterPro" id="IPR044946">
    <property type="entry name" value="Restrct_endonuc_typeI_TRD_sf"/>
</dbReference>
<dbReference type="CDD" id="cd16961">
    <property type="entry name" value="RMtype1_S_TRD-CR_like"/>
    <property type="match status" value="1"/>
</dbReference>
<evidence type="ECO:0000313" key="5">
    <source>
        <dbReference type="Proteomes" id="UP000494205"/>
    </source>
</evidence>
<organism evidence="4 5">
    <name type="scientific">Paraburkholderia rhynchosiae</name>
    <dbReference type="NCBI Taxonomy" id="487049"/>
    <lineage>
        <taxon>Bacteria</taxon>
        <taxon>Pseudomonadati</taxon>
        <taxon>Pseudomonadota</taxon>
        <taxon>Betaproteobacteria</taxon>
        <taxon>Burkholderiales</taxon>
        <taxon>Burkholderiaceae</taxon>
        <taxon>Paraburkholderia</taxon>
    </lineage>
</organism>
<keyword evidence="3" id="KW-0175">Coiled coil</keyword>
<sequence length="446" mass="48783">MNSETSRCLGHYVTLVRGTTYKGSLVGAPGPALLGLGAIEPGGGFRETEFKTYGGECPEKLMLFPGDLFAALKGATKDGKMIGSVARVPDHVPFGRLTQDTVKLEFIESHEATRTYIYWLLRTPQYREYCAGRAMGSAVVALSREDFLSYPVPPCTAPRAHLVDLLEEIERRCRVLRENSATLEAIGRALFKSWFVDFEPIRAKQEGRAPERMVETVAALFPDEFEESKLGLVPTGWRASTLGDLMKDCDGTIQTGPFGSQLHASDYVEHGIPVVMPKDIQGRRVDAATAARICPEDADRLQKHKLKSGDIVFSRRGDVERHALISEREVGWLCGTGCLLVRSGPSFLSSSFLSMTLDAPRARQWLVRHAIGATMPNLNTSILGSVPVLVPDTKVLEIFEDTVSATEAQLTANSKLETTLSSIRDMLLLRLNSGELSLSEAAALVA</sequence>
<dbReference type="PANTHER" id="PTHR30408:SF13">
    <property type="entry name" value="TYPE I RESTRICTION ENZYME HINDI SPECIFICITY SUBUNIT"/>
    <property type="match status" value="1"/>
</dbReference>